<organism evidence="1 2">
    <name type="scientific">Geodia barretti</name>
    <name type="common">Barrett's horny sponge</name>
    <dbReference type="NCBI Taxonomy" id="519541"/>
    <lineage>
        <taxon>Eukaryota</taxon>
        <taxon>Metazoa</taxon>
        <taxon>Porifera</taxon>
        <taxon>Demospongiae</taxon>
        <taxon>Heteroscleromorpha</taxon>
        <taxon>Tetractinellida</taxon>
        <taxon>Astrophorina</taxon>
        <taxon>Geodiidae</taxon>
        <taxon>Geodia</taxon>
    </lineage>
</organism>
<protein>
    <submittedName>
        <fullName evidence="1">Uncharacterized protein</fullName>
    </submittedName>
</protein>
<keyword evidence="2" id="KW-1185">Reference proteome</keyword>
<comment type="caution">
    <text evidence="1">The sequence shown here is derived from an EMBL/GenBank/DDBJ whole genome shotgun (WGS) entry which is preliminary data.</text>
</comment>
<gene>
    <name evidence="1" type="ORF">GBAR_LOCUS2861</name>
</gene>
<proteinExistence type="predicted"/>
<sequence length="118" mass="11901">MKMVDSSAAESVEGASLPLEGVDDVHGSDGLSLGVLGVGDCVTDHVLQEGLEDAAGLLVDEARDTLDSSTAGETTDGWLGDALDVVAQNLPVTLGASLSESFASFAAARHAASVFLAR</sequence>
<dbReference type="EMBL" id="CASHTH010000394">
    <property type="protein sequence ID" value="CAI8000190.1"/>
    <property type="molecule type" value="Genomic_DNA"/>
</dbReference>
<reference evidence="1" key="1">
    <citation type="submission" date="2023-03" db="EMBL/GenBank/DDBJ databases">
        <authorList>
            <person name="Steffen K."/>
            <person name="Cardenas P."/>
        </authorList>
    </citation>
    <scope>NUCLEOTIDE SEQUENCE</scope>
</reference>
<dbReference type="AlphaFoldDB" id="A0AA35R2B3"/>
<accession>A0AA35R2B3</accession>
<name>A0AA35R2B3_GEOBA</name>
<evidence type="ECO:0000313" key="1">
    <source>
        <dbReference type="EMBL" id="CAI8000190.1"/>
    </source>
</evidence>
<dbReference type="Proteomes" id="UP001174909">
    <property type="component" value="Unassembled WGS sequence"/>
</dbReference>
<evidence type="ECO:0000313" key="2">
    <source>
        <dbReference type="Proteomes" id="UP001174909"/>
    </source>
</evidence>